<feature type="domain" description="Aldehyde dehydrogenase" evidence="3">
    <location>
        <begin position="16"/>
        <end position="467"/>
    </location>
</feature>
<dbReference type="PANTHER" id="PTHR42991">
    <property type="entry name" value="ALDEHYDE DEHYDROGENASE"/>
    <property type="match status" value="1"/>
</dbReference>
<dbReference type="Proteomes" id="UP000094784">
    <property type="component" value="Unassembled WGS sequence"/>
</dbReference>
<name>A0A1E4R8N1_9BACI</name>
<dbReference type="Gene3D" id="3.40.605.10">
    <property type="entry name" value="Aldehyde Dehydrogenase, Chain A, domain 1"/>
    <property type="match status" value="1"/>
</dbReference>
<dbReference type="InterPro" id="IPR016163">
    <property type="entry name" value="Ald_DH_C"/>
</dbReference>
<accession>A0A1E4R8N1</accession>
<comment type="similarity">
    <text evidence="1">Belongs to the aldehyde dehydrogenase family.</text>
</comment>
<dbReference type="InterPro" id="IPR015590">
    <property type="entry name" value="Aldehyde_DH_dom"/>
</dbReference>
<dbReference type="OrthoDB" id="9762913at2"/>
<reference evidence="4 5" key="1">
    <citation type="submission" date="2016-09" db="EMBL/GenBank/DDBJ databases">
        <title>Draft genome sequence of the soil isolate, Lysinibacillus fusiformis M5, a potential hypoxanthine producer.</title>
        <authorList>
            <person name="Gallegos-Monterrosa R."/>
            <person name="Maroti G."/>
            <person name="Balint B."/>
            <person name="Kovacs A.T."/>
        </authorList>
    </citation>
    <scope>NUCLEOTIDE SEQUENCE [LARGE SCALE GENOMIC DNA]</scope>
    <source>
        <strain evidence="4 5">M5</strain>
    </source>
</reference>
<keyword evidence="2" id="KW-0560">Oxidoreductase</keyword>
<gene>
    <name evidence="4" type="ORF">BG258_13455</name>
</gene>
<protein>
    <submittedName>
        <fullName evidence="4">Aldehyde dehydrogenase</fullName>
    </submittedName>
</protein>
<organism evidence="4 5">
    <name type="scientific">Lysinibacillus fusiformis</name>
    <dbReference type="NCBI Taxonomy" id="28031"/>
    <lineage>
        <taxon>Bacteria</taxon>
        <taxon>Bacillati</taxon>
        <taxon>Bacillota</taxon>
        <taxon>Bacilli</taxon>
        <taxon>Bacillales</taxon>
        <taxon>Bacillaceae</taxon>
        <taxon>Lysinibacillus</taxon>
    </lineage>
</organism>
<dbReference type="RefSeq" id="WP_069481812.1">
    <property type="nucleotide sequence ID" value="NZ_KV766182.1"/>
</dbReference>
<dbReference type="InterPro" id="IPR051020">
    <property type="entry name" value="ALDH-related_metabolic_enz"/>
</dbReference>
<dbReference type="InterPro" id="IPR016161">
    <property type="entry name" value="Ald_DH/histidinol_DH"/>
</dbReference>
<dbReference type="AlphaFoldDB" id="A0A1E4R8N1"/>
<evidence type="ECO:0000259" key="3">
    <source>
        <dbReference type="Pfam" id="PF00171"/>
    </source>
</evidence>
<dbReference type="SUPFAM" id="SSF53720">
    <property type="entry name" value="ALDH-like"/>
    <property type="match status" value="1"/>
</dbReference>
<dbReference type="Gene3D" id="3.40.309.10">
    <property type="entry name" value="Aldehyde Dehydrogenase, Chain A, domain 2"/>
    <property type="match status" value="1"/>
</dbReference>
<dbReference type="EMBL" id="MECQ01000001">
    <property type="protein sequence ID" value="ODV56830.1"/>
    <property type="molecule type" value="Genomic_DNA"/>
</dbReference>
<comment type="caution">
    <text evidence="4">The sequence shown here is derived from an EMBL/GenBank/DDBJ whole genome shotgun (WGS) entry which is preliminary data.</text>
</comment>
<dbReference type="InterPro" id="IPR016162">
    <property type="entry name" value="Ald_DH_N"/>
</dbReference>
<evidence type="ECO:0000256" key="2">
    <source>
        <dbReference type="ARBA" id="ARBA00023002"/>
    </source>
</evidence>
<dbReference type="GO" id="GO:0008911">
    <property type="term" value="F:lactaldehyde dehydrogenase (NAD+) activity"/>
    <property type="evidence" value="ECO:0007669"/>
    <property type="project" value="TreeGrafter"/>
</dbReference>
<dbReference type="PANTHER" id="PTHR42991:SF1">
    <property type="entry name" value="ALDEHYDE DEHYDROGENASE"/>
    <property type="match status" value="1"/>
</dbReference>
<proteinExistence type="inferred from homology"/>
<evidence type="ECO:0000313" key="5">
    <source>
        <dbReference type="Proteomes" id="UP000094784"/>
    </source>
</evidence>
<dbReference type="FunFam" id="3.40.605.10:FF:000007">
    <property type="entry name" value="NAD/NADP-dependent betaine aldehyde dehydrogenase"/>
    <property type="match status" value="1"/>
</dbReference>
<evidence type="ECO:0000313" key="4">
    <source>
        <dbReference type="EMBL" id="ODV56830.1"/>
    </source>
</evidence>
<evidence type="ECO:0000256" key="1">
    <source>
        <dbReference type="ARBA" id="ARBA00009986"/>
    </source>
</evidence>
<dbReference type="CDD" id="cd07149">
    <property type="entry name" value="ALDH_y4uC"/>
    <property type="match status" value="1"/>
</dbReference>
<sequence length="473" mass="51236">MKRGLWIQGEWKMTAEYMEVQAPHSQEMIAHFAMATEQDVHEAVASAQAAAKSMAALTAFQRAEILEHLSTLFLENREEAASIISLESAKPLKYAYAEIDRTIETYKFAAEEAKRLSGEMIPMDASKNGEGRFAYTIREPIGVIAAITPFNFPQNLVAHKVGPALAAGNTIVLKPATQTALSAHFLAKLLAQTNLPAGAFNLVTGQGKLVGDVFLAHPHVKMITFTGSPAVGISLRNRAGLKKVTLELGSNAGVIVDEGVRLDQIMDRIIMGAFSNQGQVCISLQRIYVMESIVNEFLDKLSAKVAQLVIGDPLDETTDIAMMISAAEQQRALEWIEEAVAEGAKIIAGGHIDNQVLLPTVLSNVSSHSKVSCEEIFAPVVIVNSVSTIEEAIEAINDSHYGLQAGIFTPSIETAFKASKALQVGGVLINDVPTYRVDHMPYGGVKESGTGREGIKYAMEEMTEMKLIIWNNQ</sequence>
<dbReference type="Pfam" id="PF00171">
    <property type="entry name" value="Aldedh"/>
    <property type="match status" value="1"/>
</dbReference>